<keyword evidence="3" id="KW-1185">Reference proteome</keyword>
<dbReference type="Pfam" id="PF00646">
    <property type="entry name" value="F-box"/>
    <property type="match status" value="1"/>
</dbReference>
<evidence type="ECO:0000313" key="2">
    <source>
        <dbReference type="EMBL" id="KAJ7736441.1"/>
    </source>
</evidence>
<organism evidence="2 3">
    <name type="scientific">Mycena metata</name>
    <dbReference type="NCBI Taxonomy" id="1033252"/>
    <lineage>
        <taxon>Eukaryota</taxon>
        <taxon>Fungi</taxon>
        <taxon>Dikarya</taxon>
        <taxon>Basidiomycota</taxon>
        <taxon>Agaricomycotina</taxon>
        <taxon>Agaricomycetes</taxon>
        <taxon>Agaricomycetidae</taxon>
        <taxon>Agaricales</taxon>
        <taxon>Marasmiineae</taxon>
        <taxon>Mycenaceae</taxon>
        <taxon>Mycena</taxon>
    </lineage>
</organism>
<dbReference type="AlphaFoldDB" id="A0AAD7MYJ1"/>
<feature type="domain" description="F-box" evidence="1">
    <location>
        <begin position="71"/>
        <end position="120"/>
    </location>
</feature>
<accession>A0AAD7MYJ1</accession>
<name>A0AAD7MYJ1_9AGAR</name>
<evidence type="ECO:0000313" key="3">
    <source>
        <dbReference type="Proteomes" id="UP001215598"/>
    </source>
</evidence>
<dbReference type="InterPro" id="IPR036047">
    <property type="entry name" value="F-box-like_dom_sf"/>
</dbReference>
<protein>
    <recommendedName>
        <fullName evidence="1">F-box domain-containing protein</fullName>
    </recommendedName>
</protein>
<sequence length="718" mass="81869">MDTAPTLQELDSSFCEAEALPFIADDPAVEFFTRATPPRNLDTVNYVAVEIWKSLCVPRDQSRLQHLSQDLSLFPSMQLDVVFEVLSHLHPLELTRVSRTNKSFRQLLHSPVSDALWRNSFLIGDDLPQCPPQLSGRRWTKLLFGPRVCDECGEPDTDADYILQRRLCTTCLTENLLDIVPKYAQSHELNSLHIFPRTKAWIQRSESDDDVDSDADRGRFWRHDGATIVKIYETLTLSSERDLRRFIESQTASVAAIRDLASKCQEWTDSVSDAASSEYSNKLDRVVTSIEKRLVFEGFLVVDIHPAWYTIKNCETLYRKPRLTSKLWNRARPGILPPILEARDERFAYERRIRIAQRKESVLAVAMMALRTPVPGIQHAYYPPPHTIDTFPPLAAFIDEDTEEDIDKDNPRLVRALVGAPAFVDAWCLETKALLASLLPDVDGTPPDLRRLELATSVFCVRRLDSYRKDTVIGWEQARAHLNWCHGRPLPQFPEEKLVHFSIKGAASAAALVVLLGMDPLTTTAAEMETADARFVCGNCAGPINGRRAVLSWRDCVVHDVEIDPTSHSTPTWFRLSPLATMDVQRREEPDDYLRVAIWSCALCTHYTRRFARHNQIMDHVRDRHKIPEPVDGEHIISFLGPERPHRRRVTLIQGPHPARYRCNRCAQEAPNTVKLFPLRSIFRHVSDRHLLDAPGNDDWTEVEPILRRSSHAEGAMA</sequence>
<dbReference type="Proteomes" id="UP001215598">
    <property type="component" value="Unassembled WGS sequence"/>
</dbReference>
<evidence type="ECO:0000259" key="1">
    <source>
        <dbReference type="PROSITE" id="PS50181"/>
    </source>
</evidence>
<dbReference type="InterPro" id="IPR001810">
    <property type="entry name" value="F-box_dom"/>
</dbReference>
<dbReference type="SUPFAM" id="SSF81383">
    <property type="entry name" value="F-box domain"/>
    <property type="match status" value="1"/>
</dbReference>
<proteinExistence type="predicted"/>
<dbReference type="PROSITE" id="PS50181">
    <property type="entry name" value="FBOX"/>
    <property type="match status" value="1"/>
</dbReference>
<comment type="caution">
    <text evidence="2">The sequence shown here is derived from an EMBL/GenBank/DDBJ whole genome shotgun (WGS) entry which is preliminary data.</text>
</comment>
<reference evidence="2" key="1">
    <citation type="submission" date="2023-03" db="EMBL/GenBank/DDBJ databases">
        <title>Massive genome expansion in bonnet fungi (Mycena s.s.) driven by repeated elements and novel gene families across ecological guilds.</title>
        <authorList>
            <consortium name="Lawrence Berkeley National Laboratory"/>
            <person name="Harder C.B."/>
            <person name="Miyauchi S."/>
            <person name="Viragh M."/>
            <person name="Kuo A."/>
            <person name="Thoen E."/>
            <person name="Andreopoulos B."/>
            <person name="Lu D."/>
            <person name="Skrede I."/>
            <person name="Drula E."/>
            <person name="Henrissat B."/>
            <person name="Morin E."/>
            <person name="Kohler A."/>
            <person name="Barry K."/>
            <person name="LaButti K."/>
            <person name="Morin E."/>
            <person name="Salamov A."/>
            <person name="Lipzen A."/>
            <person name="Mereny Z."/>
            <person name="Hegedus B."/>
            <person name="Baldrian P."/>
            <person name="Stursova M."/>
            <person name="Weitz H."/>
            <person name="Taylor A."/>
            <person name="Grigoriev I.V."/>
            <person name="Nagy L.G."/>
            <person name="Martin F."/>
            <person name="Kauserud H."/>
        </authorList>
    </citation>
    <scope>NUCLEOTIDE SEQUENCE</scope>
    <source>
        <strain evidence="2">CBHHK182m</strain>
    </source>
</reference>
<gene>
    <name evidence="2" type="ORF">B0H16DRAFT_120698</name>
</gene>
<dbReference type="EMBL" id="JARKIB010000121">
    <property type="protein sequence ID" value="KAJ7736441.1"/>
    <property type="molecule type" value="Genomic_DNA"/>
</dbReference>